<organism evidence="2 3">
    <name type="scientific">Streptomyces ruber</name>
    <dbReference type="NCBI Taxonomy" id="83378"/>
    <lineage>
        <taxon>Bacteria</taxon>
        <taxon>Bacillati</taxon>
        <taxon>Actinomycetota</taxon>
        <taxon>Actinomycetes</taxon>
        <taxon>Kitasatosporales</taxon>
        <taxon>Streptomycetaceae</taxon>
        <taxon>Streptomyces</taxon>
    </lineage>
</organism>
<evidence type="ECO:0000313" key="2">
    <source>
        <dbReference type="EMBL" id="GGQ88124.1"/>
    </source>
</evidence>
<dbReference type="GO" id="GO:0016491">
    <property type="term" value="F:oxidoreductase activity"/>
    <property type="evidence" value="ECO:0007669"/>
    <property type="project" value="InterPro"/>
</dbReference>
<protein>
    <submittedName>
        <fullName evidence="2">DSBA oxidoreductase</fullName>
    </submittedName>
</protein>
<dbReference type="Pfam" id="PF01323">
    <property type="entry name" value="DSBA"/>
    <property type="match status" value="1"/>
</dbReference>
<gene>
    <name evidence="2" type="ORF">GCM10010145_66920</name>
</gene>
<dbReference type="InterPro" id="IPR036249">
    <property type="entry name" value="Thioredoxin-like_sf"/>
</dbReference>
<dbReference type="AlphaFoldDB" id="A0A918BRP4"/>
<feature type="domain" description="DSBA-like thioredoxin" evidence="1">
    <location>
        <begin position="23"/>
        <end position="167"/>
    </location>
</feature>
<name>A0A918BRP4_9ACTN</name>
<dbReference type="EMBL" id="BMQK01000027">
    <property type="protein sequence ID" value="GGQ88124.1"/>
    <property type="molecule type" value="Genomic_DNA"/>
</dbReference>
<keyword evidence="3" id="KW-1185">Reference proteome</keyword>
<dbReference type="PANTHER" id="PTHR13887:SF41">
    <property type="entry name" value="THIOREDOXIN SUPERFAMILY PROTEIN"/>
    <property type="match status" value="1"/>
</dbReference>
<reference evidence="2" key="2">
    <citation type="submission" date="2020-09" db="EMBL/GenBank/DDBJ databases">
        <authorList>
            <person name="Sun Q."/>
            <person name="Ohkuma M."/>
        </authorList>
    </citation>
    <scope>NUCLEOTIDE SEQUENCE</scope>
    <source>
        <strain evidence="2">JCM 3131</strain>
    </source>
</reference>
<evidence type="ECO:0000259" key="1">
    <source>
        <dbReference type="Pfam" id="PF01323"/>
    </source>
</evidence>
<dbReference type="Proteomes" id="UP000620156">
    <property type="component" value="Unassembled WGS sequence"/>
</dbReference>
<reference evidence="2" key="1">
    <citation type="journal article" date="2014" name="Int. J. Syst. Evol. Microbiol.">
        <title>Complete genome sequence of Corynebacterium casei LMG S-19264T (=DSM 44701T), isolated from a smear-ripened cheese.</title>
        <authorList>
            <consortium name="US DOE Joint Genome Institute (JGI-PGF)"/>
            <person name="Walter F."/>
            <person name="Albersmeier A."/>
            <person name="Kalinowski J."/>
            <person name="Ruckert C."/>
        </authorList>
    </citation>
    <scope>NUCLEOTIDE SEQUENCE</scope>
    <source>
        <strain evidence="2">JCM 3131</strain>
    </source>
</reference>
<accession>A0A918BRP4</accession>
<dbReference type="InterPro" id="IPR001853">
    <property type="entry name" value="DSBA-like_thioredoxin_dom"/>
</dbReference>
<comment type="caution">
    <text evidence="2">The sequence shown here is derived from an EMBL/GenBank/DDBJ whole genome shotgun (WGS) entry which is preliminary data.</text>
</comment>
<proteinExistence type="predicted"/>
<sequence length="215" mass="23156">MTPEPPNTTLTDRSPAMNTPRRVEAVLDFVCVYCYLGFTRYLRAVRRYRADGGTVETVLRPVQLRPQASPAGEPLIAVWTRERGAAVAARLVADTSFGADDGLVLDFRRAVFTNTFDAHRLAARASDQGKGEETAERLFRAYFADGLNIADATVLARLAAETGIDTTGGDAEAVQAGLARVRALDLPAPPVFLLAGGPVLSGRVREDDLLAALRE</sequence>
<dbReference type="PANTHER" id="PTHR13887">
    <property type="entry name" value="GLUTATHIONE S-TRANSFERASE KAPPA"/>
    <property type="match status" value="1"/>
</dbReference>
<dbReference type="Gene3D" id="3.40.30.10">
    <property type="entry name" value="Glutaredoxin"/>
    <property type="match status" value="1"/>
</dbReference>
<dbReference type="SUPFAM" id="SSF52833">
    <property type="entry name" value="Thioredoxin-like"/>
    <property type="match status" value="1"/>
</dbReference>
<evidence type="ECO:0000313" key="3">
    <source>
        <dbReference type="Proteomes" id="UP000620156"/>
    </source>
</evidence>